<dbReference type="AlphaFoldDB" id="A0A7S3CSS7"/>
<feature type="transmembrane region" description="Helical" evidence="3">
    <location>
        <begin position="83"/>
        <end position="101"/>
    </location>
</feature>
<keyword evidence="3" id="KW-0812">Transmembrane</keyword>
<evidence type="ECO:0000256" key="1">
    <source>
        <dbReference type="ARBA" id="ARBA00022448"/>
    </source>
</evidence>
<organism evidence="4">
    <name type="scientific">Strombidium rassoulzadegani</name>
    <dbReference type="NCBI Taxonomy" id="1082188"/>
    <lineage>
        <taxon>Eukaryota</taxon>
        <taxon>Sar</taxon>
        <taxon>Alveolata</taxon>
        <taxon>Ciliophora</taxon>
        <taxon>Intramacronucleata</taxon>
        <taxon>Spirotrichea</taxon>
        <taxon>Oligotrichia</taxon>
        <taxon>Strombidiidae</taxon>
        <taxon>Strombidium</taxon>
    </lineage>
</organism>
<keyword evidence="3" id="KW-0472">Membrane</keyword>
<dbReference type="Gene3D" id="1.20.1250.20">
    <property type="entry name" value="MFS general substrate transporter like domains"/>
    <property type="match status" value="1"/>
</dbReference>
<dbReference type="PANTHER" id="PTHR48020">
    <property type="entry name" value="PROTON MYO-INOSITOL COTRANSPORTER"/>
    <property type="match status" value="1"/>
</dbReference>
<dbReference type="PANTHER" id="PTHR48020:SF18">
    <property type="entry name" value="ALPHA-GLUCOSIDE TRANSPORTER, PUTATIVE-RELATED"/>
    <property type="match status" value="1"/>
</dbReference>
<proteinExistence type="predicted"/>
<evidence type="ECO:0000256" key="3">
    <source>
        <dbReference type="SAM" id="Phobius"/>
    </source>
</evidence>
<gene>
    <name evidence="4" type="ORF">SRAS04492_LOCUS8067</name>
</gene>
<dbReference type="EMBL" id="HBIA01016176">
    <property type="protein sequence ID" value="CAE0236260.1"/>
    <property type="molecule type" value="Transcribed_RNA"/>
</dbReference>
<evidence type="ECO:0000256" key="2">
    <source>
        <dbReference type="SAM" id="MobiDB-lite"/>
    </source>
</evidence>
<evidence type="ECO:0000313" key="4">
    <source>
        <dbReference type="EMBL" id="CAE0236260.1"/>
    </source>
</evidence>
<keyword evidence="1" id="KW-0813">Transport</keyword>
<dbReference type="SUPFAM" id="SSF103473">
    <property type="entry name" value="MFS general substrate transporter"/>
    <property type="match status" value="1"/>
</dbReference>
<sequence length="175" mass="20000">MSLSLFSFALFLHFRVSSLSIASMLSQTLFFQLFFAPVHWIYLPEILSDAQFGFVCMINYLNGVEFTLATEYFIKFLTLEGTFLLHASITLTGVFFMIFVVKETEGLSDREKKQLYKGHGAQNGPSIEAIFQSVFQSQWGEVVEEGEGKGVEMQEQTHETEQQTQRLDSTHRSEI</sequence>
<dbReference type="GO" id="GO:0022857">
    <property type="term" value="F:transmembrane transporter activity"/>
    <property type="evidence" value="ECO:0007669"/>
    <property type="project" value="TreeGrafter"/>
</dbReference>
<dbReference type="GO" id="GO:0016020">
    <property type="term" value="C:membrane"/>
    <property type="evidence" value="ECO:0007669"/>
    <property type="project" value="TreeGrafter"/>
</dbReference>
<feature type="compositionally biased region" description="Basic and acidic residues" evidence="2">
    <location>
        <begin position="146"/>
        <end position="161"/>
    </location>
</feature>
<protein>
    <submittedName>
        <fullName evidence="4">Uncharacterized protein</fullName>
    </submittedName>
</protein>
<accession>A0A7S3CSS7</accession>
<dbReference type="InterPro" id="IPR050814">
    <property type="entry name" value="Myo-inositol_Transporter"/>
</dbReference>
<feature type="region of interest" description="Disordered" evidence="2">
    <location>
        <begin position="145"/>
        <end position="175"/>
    </location>
</feature>
<name>A0A7S3CSS7_9SPIT</name>
<reference evidence="4" key="1">
    <citation type="submission" date="2021-01" db="EMBL/GenBank/DDBJ databases">
        <authorList>
            <person name="Corre E."/>
            <person name="Pelletier E."/>
            <person name="Niang G."/>
            <person name="Scheremetjew M."/>
            <person name="Finn R."/>
            <person name="Kale V."/>
            <person name="Holt S."/>
            <person name="Cochrane G."/>
            <person name="Meng A."/>
            <person name="Brown T."/>
            <person name="Cohen L."/>
        </authorList>
    </citation>
    <scope>NUCLEOTIDE SEQUENCE</scope>
    <source>
        <strain evidence="4">Ras09</strain>
    </source>
</reference>
<dbReference type="InterPro" id="IPR036259">
    <property type="entry name" value="MFS_trans_sf"/>
</dbReference>
<keyword evidence="3" id="KW-1133">Transmembrane helix</keyword>